<evidence type="ECO:0008006" key="4">
    <source>
        <dbReference type="Google" id="ProtNLM"/>
    </source>
</evidence>
<accession>A0ABD3A5B5</accession>
<name>A0ABD3A5B5_9GENT</name>
<evidence type="ECO:0000313" key="3">
    <source>
        <dbReference type="Proteomes" id="UP001630127"/>
    </source>
</evidence>
<dbReference type="Gene3D" id="1.10.287.110">
    <property type="entry name" value="DnaJ domain"/>
    <property type="match status" value="1"/>
</dbReference>
<feature type="region of interest" description="Disordered" evidence="1">
    <location>
        <begin position="310"/>
        <end position="338"/>
    </location>
</feature>
<dbReference type="PANTHER" id="PTHR45496">
    <property type="entry name" value="CHAPERONE DNAJ-DOMAIN SUPERFAMILY PROTEIN"/>
    <property type="match status" value="1"/>
</dbReference>
<keyword evidence="3" id="KW-1185">Reference proteome</keyword>
<evidence type="ECO:0000256" key="1">
    <source>
        <dbReference type="SAM" id="MobiDB-lite"/>
    </source>
</evidence>
<comment type="caution">
    <text evidence="2">The sequence shown here is derived from an EMBL/GenBank/DDBJ whole genome shotgun (WGS) entry which is preliminary data.</text>
</comment>
<proteinExistence type="predicted"/>
<organism evidence="2 3">
    <name type="scientific">Cinchona calisaya</name>
    <dbReference type="NCBI Taxonomy" id="153742"/>
    <lineage>
        <taxon>Eukaryota</taxon>
        <taxon>Viridiplantae</taxon>
        <taxon>Streptophyta</taxon>
        <taxon>Embryophyta</taxon>
        <taxon>Tracheophyta</taxon>
        <taxon>Spermatophyta</taxon>
        <taxon>Magnoliopsida</taxon>
        <taxon>eudicotyledons</taxon>
        <taxon>Gunneridae</taxon>
        <taxon>Pentapetalae</taxon>
        <taxon>asterids</taxon>
        <taxon>lamiids</taxon>
        <taxon>Gentianales</taxon>
        <taxon>Rubiaceae</taxon>
        <taxon>Cinchonoideae</taxon>
        <taxon>Cinchoneae</taxon>
        <taxon>Cinchona</taxon>
    </lineage>
</organism>
<reference evidence="2 3" key="1">
    <citation type="submission" date="2024-11" db="EMBL/GenBank/DDBJ databases">
        <title>A near-complete genome assembly of Cinchona calisaya.</title>
        <authorList>
            <person name="Lian D.C."/>
            <person name="Zhao X.W."/>
            <person name="Wei L."/>
        </authorList>
    </citation>
    <scope>NUCLEOTIDE SEQUENCE [LARGE SCALE GENOMIC DNA]</scope>
    <source>
        <tissue evidence="2">Nenye</tissue>
    </source>
</reference>
<dbReference type="AlphaFoldDB" id="A0ABD3A5B5"/>
<dbReference type="SUPFAM" id="SSF46565">
    <property type="entry name" value="Chaperone J-domain"/>
    <property type="match status" value="1"/>
</dbReference>
<dbReference type="Proteomes" id="UP001630127">
    <property type="component" value="Unassembled WGS sequence"/>
</dbReference>
<dbReference type="PANTHER" id="PTHR45496:SF12">
    <property type="entry name" value="J DOMAIN-CONTAINING PROTEIN"/>
    <property type="match status" value="1"/>
</dbReference>
<feature type="region of interest" description="Disordered" evidence="1">
    <location>
        <begin position="266"/>
        <end position="290"/>
    </location>
</feature>
<evidence type="ECO:0000313" key="2">
    <source>
        <dbReference type="EMBL" id="KAL3524913.1"/>
    </source>
</evidence>
<dbReference type="EMBL" id="JBJUIK010000006">
    <property type="protein sequence ID" value="KAL3524913.1"/>
    <property type="molecule type" value="Genomic_DNA"/>
</dbReference>
<protein>
    <recommendedName>
        <fullName evidence="4">J domain-containing protein</fullName>
    </recommendedName>
</protein>
<dbReference type="InterPro" id="IPR053052">
    <property type="entry name" value="Imprinting_Balance_Reg"/>
</dbReference>
<dbReference type="InterPro" id="IPR036869">
    <property type="entry name" value="J_dom_sf"/>
</dbReference>
<sequence>MGRQAVPAGLEPGPDIMPLLNASKYCLCHRDYTESLKYGDRAQESNPNHPDPPRIIAISAVLSASPSSVRPESPDWYSILNLPRFTQDPNLIRTRFDSLRSLLNPEQNHYPFAAEARGWVIEAGSVLSNPNEKARFDRELKMGKNDGVTETFWTLCPYCYFMYEYEKAYEECVLRCQNPKCKRAFTAVAVAASAEPPPAVVEKGKYTCYGFTPLGPNKERACDSGEEKGNKWWAPFVSMGSGMDPDPGRANQSEKNDGYIEISDDGMEGEEEVRKRGDGNGVNGEKMGMKRKKVMAKCSKKLMGKGIKVVGNHSLPSEGGEGMGSKGEKNGENANTSGGVMEGCKGVGLELEFRVGDDDIFVALNPLAD</sequence>
<gene>
    <name evidence="2" type="ORF">ACH5RR_013285</name>
</gene>